<sequence>MRVLITGAGGFLGRRLTTALLRRGRLAEAPITALHLADLSPVAPPARQTLPVQSEYGDLSDPEFMSHLVRQGFDSIFHLAASLTLEAERDAEAAFATNIAPLRRMIAGPGRPRIVFASSIAVFGGKLPETVDDCVRPSPETTYGTHKAIAELLLADHSRRGDIDGRALRLPIVLIRPGAPSPAVSDQVAAILREPLAGRDVACLLAPETRMPVASAGAVVAALIRLHDLPAAALPPGRVMNLPALTVSVTEMVEAVARHAGPEATRHIRFAPDAVTQSIVDAWPRRFASTAAEKLEICSDPDLDTIIAEYLTESADHG</sequence>
<dbReference type="AlphaFoldDB" id="A0A3A9JET1"/>
<protein>
    <submittedName>
        <fullName evidence="4">NAD-dependent epimerase/dehydratase family protein</fullName>
    </submittedName>
</protein>
<dbReference type="Gene3D" id="3.40.50.720">
    <property type="entry name" value="NAD(P)-binding Rossmann-like Domain"/>
    <property type="match status" value="1"/>
</dbReference>
<reference evidence="4 7" key="1">
    <citation type="submission" date="2018-09" db="EMBL/GenBank/DDBJ databases">
        <title>Roseomonas sp. nov., isolated from feces of Tibetan antelopes in the Qinghai-Tibet plateau, China.</title>
        <authorList>
            <person name="Tian Z."/>
        </authorList>
    </citation>
    <scope>NUCLEOTIDE SEQUENCE [LARGE SCALE GENOMIC DNA]</scope>
    <source>
        <strain evidence="5 6">Z23</strain>
        <strain evidence="4 7">Z24</strain>
    </source>
</reference>
<evidence type="ECO:0000259" key="3">
    <source>
        <dbReference type="Pfam" id="PF01370"/>
    </source>
</evidence>
<dbReference type="OrthoDB" id="9801056at2"/>
<keyword evidence="2" id="KW-0119">Carbohydrate metabolism</keyword>
<name>A0A3A9JET1_9PROT</name>
<evidence type="ECO:0000256" key="1">
    <source>
        <dbReference type="ARBA" id="ARBA00022857"/>
    </source>
</evidence>
<dbReference type="Proteomes" id="UP000274097">
    <property type="component" value="Unassembled WGS sequence"/>
</dbReference>
<evidence type="ECO:0000256" key="2">
    <source>
        <dbReference type="ARBA" id="ARBA00023277"/>
    </source>
</evidence>
<dbReference type="SUPFAM" id="SSF51735">
    <property type="entry name" value="NAD(P)-binding Rossmann-fold domains"/>
    <property type="match status" value="1"/>
</dbReference>
<comment type="caution">
    <text evidence="4">The sequence shown here is derived from an EMBL/GenBank/DDBJ whole genome shotgun (WGS) entry which is preliminary data.</text>
</comment>
<organism evidence="4 7">
    <name type="scientific">Teichococcus wenyumeiae</name>
    <dbReference type="NCBI Taxonomy" id="2478470"/>
    <lineage>
        <taxon>Bacteria</taxon>
        <taxon>Pseudomonadati</taxon>
        <taxon>Pseudomonadota</taxon>
        <taxon>Alphaproteobacteria</taxon>
        <taxon>Acetobacterales</taxon>
        <taxon>Roseomonadaceae</taxon>
        <taxon>Roseomonas</taxon>
    </lineage>
</organism>
<feature type="domain" description="NAD-dependent epimerase/dehydratase" evidence="3">
    <location>
        <begin position="3"/>
        <end position="236"/>
    </location>
</feature>
<dbReference type="InterPro" id="IPR001509">
    <property type="entry name" value="Epimerase_deHydtase"/>
</dbReference>
<dbReference type="EMBL" id="RAQU01000182">
    <property type="protein sequence ID" value="RKK02126.1"/>
    <property type="molecule type" value="Genomic_DNA"/>
</dbReference>
<dbReference type="RefSeq" id="WP_120640253.1">
    <property type="nucleotide sequence ID" value="NZ_RAQU01000182.1"/>
</dbReference>
<evidence type="ECO:0000313" key="7">
    <source>
        <dbReference type="Proteomes" id="UP000278036"/>
    </source>
</evidence>
<evidence type="ECO:0000313" key="4">
    <source>
        <dbReference type="EMBL" id="RKK02126.1"/>
    </source>
</evidence>
<dbReference type="Pfam" id="PF01370">
    <property type="entry name" value="Epimerase"/>
    <property type="match status" value="1"/>
</dbReference>
<dbReference type="InterPro" id="IPR036291">
    <property type="entry name" value="NAD(P)-bd_dom_sf"/>
</dbReference>
<dbReference type="Gene3D" id="3.90.25.10">
    <property type="entry name" value="UDP-galactose 4-epimerase, domain 1"/>
    <property type="match status" value="1"/>
</dbReference>
<evidence type="ECO:0000313" key="5">
    <source>
        <dbReference type="EMBL" id="RMI15493.1"/>
    </source>
</evidence>
<dbReference type="PANTHER" id="PTHR43103:SF3">
    <property type="entry name" value="ADP-L-GLYCERO-D-MANNO-HEPTOSE-6-EPIMERASE"/>
    <property type="match status" value="1"/>
</dbReference>
<keyword evidence="6" id="KW-1185">Reference proteome</keyword>
<proteinExistence type="predicted"/>
<dbReference type="EMBL" id="RFLX01000054">
    <property type="protein sequence ID" value="RMI15493.1"/>
    <property type="molecule type" value="Genomic_DNA"/>
</dbReference>
<dbReference type="InParanoid" id="A0A3A9JET1"/>
<keyword evidence="1" id="KW-0521">NADP</keyword>
<evidence type="ECO:0000313" key="6">
    <source>
        <dbReference type="Proteomes" id="UP000274097"/>
    </source>
</evidence>
<gene>
    <name evidence="4" type="ORF">D6Z83_21435</name>
    <name evidence="5" type="ORF">EBE87_25610</name>
</gene>
<dbReference type="PANTHER" id="PTHR43103">
    <property type="entry name" value="NUCLEOSIDE-DIPHOSPHATE-SUGAR EPIMERASE"/>
    <property type="match status" value="1"/>
</dbReference>
<dbReference type="Proteomes" id="UP000278036">
    <property type="component" value="Unassembled WGS sequence"/>
</dbReference>
<accession>A0A3A9JET1</accession>